<feature type="region of interest" description="Disordered" evidence="1">
    <location>
        <begin position="79"/>
        <end position="103"/>
    </location>
</feature>
<evidence type="ECO:0000256" key="1">
    <source>
        <dbReference type="SAM" id="MobiDB-lite"/>
    </source>
</evidence>
<evidence type="ECO:0000313" key="4">
    <source>
        <dbReference type="Proteomes" id="UP001459277"/>
    </source>
</evidence>
<gene>
    <name evidence="3" type="ORF">SO802_022781</name>
</gene>
<sequence length="503" mass="57305">MWVQVWGLLFDLINEEAGLDIGRGIGSVVEVDYRALASDQARFLRIRVEVLLDQLIRRGNLISVPISYGLDKEEINEGHVTRHTPTDTSRSFTWDTGTNGNNIQTLPAGDKNTKFFHQQASQRRRKNTIEGLHDTSREWCTDIGEIAGIAEGYYKRLFTASSNLNMDYVLASVDKVVTGDMVRDLVHPYMAEEVKTALFQMHPSKAPRPDDMSPFFFQKFWHIVGQDVTEAVLSVLHSGRYFPTCFFMEAELGSNPSFVWRSLLSARDVIREGSIWSIGDGCTAGIKSHRWLPHPPTFHDGVDTTMKVREFINPHTKQWDRSKVNAWFLPSSRDEVLQIRLGSLDSRDKLVWNENKSQTFSGLPIPSKVRNFVWRASSDILPTRANLAQRKVHMDPKFCGVHDEIVIHILWQCPLACNVWVLVQGKLQKCDSSALDFLSLAWTLVEKLSREELETWAMVAWSIWNARSRLQFEAAQTPPQIILKGAVSLLEEYQRLASSRSCS</sequence>
<dbReference type="AlphaFoldDB" id="A0AAW2C6A1"/>
<organism evidence="3 4">
    <name type="scientific">Lithocarpus litseifolius</name>
    <dbReference type="NCBI Taxonomy" id="425828"/>
    <lineage>
        <taxon>Eukaryota</taxon>
        <taxon>Viridiplantae</taxon>
        <taxon>Streptophyta</taxon>
        <taxon>Embryophyta</taxon>
        <taxon>Tracheophyta</taxon>
        <taxon>Spermatophyta</taxon>
        <taxon>Magnoliopsida</taxon>
        <taxon>eudicotyledons</taxon>
        <taxon>Gunneridae</taxon>
        <taxon>Pentapetalae</taxon>
        <taxon>rosids</taxon>
        <taxon>fabids</taxon>
        <taxon>Fagales</taxon>
        <taxon>Fagaceae</taxon>
        <taxon>Lithocarpus</taxon>
    </lineage>
</organism>
<dbReference type="InterPro" id="IPR026960">
    <property type="entry name" value="RVT-Znf"/>
</dbReference>
<comment type="caution">
    <text evidence="3">The sequence shown here is derived from an EMBL/GenBank/DDBJ whole genome shotgun (WGS) entry which is preliminary data.</text>
</comment>
<dbReference type="Pfam" id="PF13966">
    <property type="entry name" value="zf-RVT"/>
    <property type="match status" value="1"/>
</dbReference>
<keyword evidence="4" id="KW-1185">Reference proteome</keyword>
<dbReference type="Proteomes" id="UP001459277">
    <property type="component" value="Unassembled WGS sequence"/>
</dbReference>
<dbReference type="EMBL" id="JAZDWU010000008">
    <property type="protein sequence ID" value="KAK9993078.1"/>
    <property type="molecule type" value="Genomic_DNA"/>
</dbReference>
<feature type="domain" description="Reverse transcriptase zinc-binding" evidence="2">
    <location>
        <begin position="364"/>
        <end position="420"/>
    </location>
</feature>
<feature type="compositionally biased region" description="Polar residues" evidence="1">
    <location>
        <begin position="86"/>
        <end position="103"/>
    </location>
</feature>
<evidence type="ECO:0000313" key="3">
    <source>
        <dbReference type="EMBL" id="KAK9993078.1"/>
    </source>
</evidence>
<accession>A0AAW2C6A1</accession>
<evidence type="ECO:0000259" key="2">
    <source>
        <dbReference type="Pfam" id="PF13966"/>
    </source>
</evidence>
<protein>
    <recommendedName>
        <fullName evidence="2">Reverse transcriptase zinc-binding domain-containing protein</fullName>
    </recommendedName>
</protein>
<name>A0AAW2C6A1_9ROSI</name>
<proteinExistence type="predicted"/>
<reference evidence="3 4" key="1">
    <citation type="submission" date="2024-01" db="EMBL/GenBank/DDBJ databases">
        <title>A telomere-to-telomere, gap-free genome of sweet tea (Lithocarpus litseifolius).</title>
        <authorList>
            <person name="Zhou J."/>
        </authorList>
    </citation>
    <scope>NUCLEOTIDE SEQUENCE [LARGE SCALE GENOMIC DNA]</scope>
    <source>
        <strain evidence="3">Zhou-2022a</strain>
        <tissue evidence="3">Leaf</tissue>
    </source>
</reference>